<organism evidence="1 2">
    <name type="scientific">Linum tenue</name>
    <dbReference type="NCBI Taxonomy" id="586396"/>
    <lineage>
        <taxon>Eukaryota</taxon>
        <taxon>Viridiplantae</taxon>
        <taxon>Streptophyta</taxon>
        <taxon>Embryophyta</taxon>
        <taxon>Tracheophyta</taxon>
        <taxon>Spermatophyta</taxon>
        <taxon>Magnoliopsida</taxon>
        <taxon>eudicotyledons</taxon>
        <taxon>Gunneridae</taxon>
        <taxon>Pentapetalae</taxon>
        <taxon>rosids</taxon>
        <taxon>fabids</taxon>
        <taxon>Malpighiales</taxon>
        <taxon>Linaceae</taxon>
        <taxon>Linum</taxon>
    </lineage>
</organism>
<comment type="caution">
    <text evidence="1">The sequence shown here is derived from an EMBL/GenBank/DDBJ whole genome shotgun (WGS) entry which is preliminary data.</text>
</comment>
<keyword evidence="2" id="KW-1185">Reference proteome</keyword>
<reference evidence="1" key="1">
    <citation type="submission" date="2022-08" db="EMBL/GenBank/DDBJ databases">
        <authorList>
            <person name="Gutierrez-Valencia J."/>
        </authorList>
    </citation>
    <scope>NUCLEOTIDE SEQUENCE</scope>
</reference>
<proteinExistence type="predicted"/>
<dbReference type="Proteomes" id="UP001154282">
    <property type="component" value="Unassembled WGS sequence"/>
</dbReference>
<protein>
    <submittedName>
        <fullName evidence="1">Uncharacterized protein</fullName>
    </submittedName>
</protein>
<accession>A0AAV0LVK2</accession>
<sequence>MVLRAPVPPPALWSLRSAAPSRRWRRGPSRRRGFISIRCLR</sequence>
<gene>
    <name evidence="1" type="ORF">LITE_LOCUS25853</name>
</gene>
<dbReference type="AlphaFoldDB" id="A0AAV0LVK2"/>
<evidence type="ECO:0000313" key="2">
    <source>
        <dbReference type="Proteomes" id="UP001154282"/>
    </source>
</evidence>
<evidence type="ECO:0000313" key="1">
    <source>
        <dbReference type="EMBL" id="CAI0438579.1"/>
    </source>
</evidence>
<name>A0AAV0LVK2_9ROSI</name>
<dbReference type="EMBL" id="CAMGYJ010000006">
    <property type="protein sequence ID" value="CAI0438579.1"/>
    <property type="molecule type" value="Genomic_DNA"/>
</dbReference>